<sequence>MGWLAAQGAIMAIGLFIGLVCSVIGLFFGHIILFDSIALGIAAGVCCNQFTAIHPALCLVIGIATFLLLLWLQNTSIGFWLVGGLLTLIYAAVFGLLAYFISEHDPIWGWVIFGLVFLVVGTLHLRARDN</sequence>
<feature type="transmembrane region" description="Helical" evidence="1">
    <location>
        <begin position="107"/>
        <end position="125"/>
    </location>
</feature>
<comment type="caution">
    <text evidence="2">The sequence shown here is derived from an EMBL/GenBank/DDBJ whole genome shotgun (WGS) entry which is preliminary data.</text>
</comment>
<feature type="transmembrane region" description="Helical" evidence="1">
    <location>
        <begin position="12"/>
        <end position="33"/>
    </location>
</feature>
<accession>A0AAW4WZ61</accession>
<protein>
    <submittedName>
        <fullName evidence="2">Uncharacterized protein</fullName>
    </submittedName>
</protein>
<keyword evidence="1" id="KW-1133">Transmembrane helix</keyword>
<proteinExistence type="predicted"/>
<evidence type="ECO:0000313" key="2">
    <source>
        <dbReference type="EMBL" id="MCC2748402.1"/>
    </source>
</evidence>
<dbReference type="RefSeq" id="WP_173849599.1">
    <property type="nucleotide sequence ID" value="NZ_JAAISB010000036.1"/>
</dbReference>
<organism evidence="2 3">
    <name type="scientific">Agathobacter rectalis</name>
    <dbReference type="NCBI Taxonomy" id="39491"/>
    <lineage>
        <taxon>Bacteria</taxon>
        <taxon>Bacillati</taxon>
        <taxon>Bacillota</taxon>
        <taxon>Clostridia</taxon>
        <taxon>Lachnospirales</taxon>
        <taxon>Lachnospiraceae</taxon>
        <taxon>Agathobacter</taxon>
    </lineage>
</organism>
<keyword evidence="1" id="KW-0812">Transmembrane</keyword>
<feature type="transmembrane region" description="Helical" evidence="1">
    <location>
        <begin position="53"/>
        <end position="72"/>
    </location>
</feature>
<dbReference type="AlphaFoldDB" id="A0AAW4WZ61"/>
<dbReference type="EMBL" id="JAJFBX010000034">
    <property type="protein sequence ID" value="MCC2748402.1"/>
    <property type="molecule type" value="Genomic_DNA"/>
</dbReference>
<reference evidence="2" key="1">
    <citation type="submission" date="2021-10" db="EMBL/GenBank/DDBJ databases">
        <title>Collection of gut derived symbiotic bacterial strains cultured from healthy donors.</title>
        <authorList>
            <person name="Lin H."/>
            <person name="Littmann E."/>
            <person name="Claire K."/>
            <person name="Pamer E."/>
        </authorList>
    </citation>
    <scope>NUCLEOTIDE SEQUENCE</scope>
    <source>
        <strain evidence="2">MSK.22.92</strain>
    </source>
</reference>
<dbReference type="Proteomes" id="UP001197847">
    <property type="component" value="Unassembled WGS sequence"/>
</dbReference>
<keyword evidence="1" id="KW-0472">Membrane</keyword>
<evidence type="ECO:0000313" key="3">
    <source>
        <dbReference type="Proteomes" id="UP001197847"/>
    </source>
</evidence>
<gene>
    <name evidence="2" type="ORF">LK487_15475</name>
</gene>
<feature type="transmembrane region" description="Helical" evidence="1">
    <location>
        <begin position="79"/>
        <end position="101"/>
    </location>
</feature>
<evidence type="ECO:0000256" key="1">
    <source>
        <dbReference type="SAM" id="Phobius"/>
    </source>
</evidence>
<name>A0AAW4WZ61_9FIRM</name>